<dbReference type="SUPFAM" id="SSF49899">
    <property type="entry name" value="Concanavalin A-like lectins/glucanases"/>
    <property type="match status" value="1"/>
</dbReference>
<dbReference type="InterPro" id="IPR013320">
    <property type="entry name" value="ConA-like_dom_sf"/>
</dbReference>
<protein>
    <submittedName>
        <fullName evidence="4">Glycoside hydrolase</fullName>
    </submittedName>
</protein>
<keyword evidence="2" id="KW-0624">Polysaccharide degradation</keyword>
<keyword evidence="3" id="KW-0732">Signal</keyword>
<feature type="signal peptide" evidence="3">
    <location>
        <begin position="1"/>
        <end position="23"/>
    </location>
</feature>
<dbReference type="Gene3D" id="2.60.120.180">
    <property type="match status" value="1"/>
</dbReference>
<gene>
    <name evidence="4" type="ORF">KCV87_00175</name>
</gene>
<dbReference type="InterPro" id="IPR002594">
    <property type="entry name" value="GH12"/>
</dbReference>
<dbReference type="PANTHER" id="PTHR34002">
    <property type="entry name" value="BLR1656 PROTEIN"/>
    <property type="match status" value="1"/>
</dbReference>
<evidence type="ECO:0000313" key="4">
    <source>
        <dbReference type="EMBL" id="QUF04606.1"/>
    </source>
</evidence>
<evidence type="ECO:0000256" key="2">
    <source>
        <dbReference type="RuleBase" id="RU361163"/>
    </source>
</evidence>
<evidence type="ECO:0000256" key="3">
    <source>
        <dbReference type="SAM" id="SignalP"/>
    </source>
</evidence>
<dbReference type="GO" id="GO:0000272">
    <property type="term" value="P:polysaccharide catabolic process"/>
    <property type="evidence" value="ECO:0007669"/>
    <property type="project" value="UniProtKB-KW"/>
</dbReference>
<keyword evidence="2" id="KW-0326">Glycosidase</keyword>
<evidence type="ECO:0000256" key="1">
    <source>
        <dbReference type="ARBA" id="ARBA00005519"/>
    </source>
</evidence>
<dbReference type="PANTHER" id="PTHR34002:SF9">
    <property type="entry name" value="XYLOGLUCAN-SPECIFIC ENDO-BETA-1,4-GLUCANASE A"/>
    <property type="match status" value="1"/>
</dbReference>
<dbReference type="InterPro" id="IPR013319">
    <property type="entry name" value="GH11/12"/>
</dbReference>
<dbReference type="GO" id="GO:0008810">
    <property type="term" value="F:cellulase activity"/>
    <property type="evidence" value="ECO:0007669"/>
    <property type="project" value="InterPro"/>
</dbReference>
<keyword evidence="2" id="KW-0119">Carbohydrate metabolism</keyword>
<accession>A0AA45R478</accession>
<organism evidence="4 5">
    <name type="scientific">Actinosynnema pretiosum subsp. pretiosum</name>
    <dbReference type="NCBI Taxonomy" id="103721"/>
    <lineage>
        <taxon>Bacteria</taxon>
        <taxon>Bacillati</taxon>
        <taxon>Actinomycetota</taxon>
        <taxon>Actinomycetes</taxon>
        <taxon>Pseudonocardiales</taxon>
        <taxon>Pseudonocardiaceae</taxon>
        <taxon>Actinosynnema</taxon>
    </lineage>
</organism>
<sequence length="253" mass="26979">MKQRSLAAALLVAAGMAVPVVTAAATGAQADAALCGQYDSTQVQGRYVVMNNRWGGNAEQCVDVTGSGFRLTSQKGSKPTDGAPLSYPAIYGGCHYDNCSPGTNLPVRIGDVASASTSIGYGYNASGIYNASYDIWMDPSPKRTGVNQVELMIWLNRQGPIQPIGSRVGSTTIAGRTWEVWQGNNGGNDVVSYLAPSPISNFSFDVLDFVRDVDNRTQVSTSWYLTSVQAGFEPWQGGEGLSVNNFSLDVRTR</sequence>
<reference evidence="4" key="1">
    <citation type="submission" date="2021-04" db="EMBL/GenBank/DDBJ databases">
        <title>Genomic sequence of Actinosynnema pretiosum subsp. pretiosum ATCC 31280 (C-14919).</title>
        <authorList>
            <person name="Bai L."/>
            <person name="Wang X."/>
            <person name="Xiao Y."/>
        </authorList>
    </citation>
    <scope>NUCLEOTIDE SEQUENCE</scope>
    <source>
        <strain evidence="4">ATCC 31280</strain>
    </source>
</reference>
<keyword evidence="2 4" id="KW-0378">Hydrolase</keyword>
<feature type="chain" id="PRO_5041434667" evidence="3">
    <location>
        <begin position="24"/>
        <end position="253"/>
    </location>
</feature>
<dbReference type="Pfam" id="PF01670">
    <property type="entry name" value="Glyco_hydro_12"/>
    <property type="match status" value="1"/>
</dbReference>
<dbReference type="Proteomes" id="UP000677152">
    <property type="component" value="Chromosome"/>
</dbReference>
<evidence type="ECO:0000313" key="5">
    <source>
        <dbReference type="Proteomes" id="UP000677152"/>
    </source>
</evidence>
<dbReference type="EMBL" id="CP073249">
    <property type="protein sequence ID" value="QUF04606.1"/>
    <property type="molecule type" value="Genomic_DNA"/>
</dbReference>
<comment type="similarity">
    <text evidence="1 2">Belongs to the glycosyl hydrolase 12 (cellulase H) family.</text>
</comment>
<proteinExistence type="inferred from homology"/>
<dbReference type="AlphaFoldDB" id="A0AA45R478"/>
<name>A0AA45R478_9PSEU</name>